<evidence type="ECO:0000313" key="1">
    <source>
        <dbReference type="EMBL" id="CAG8613734.1"/>
    </source>
</evidence>
<sequence>FPQTQILENGKTSHLLRYFGGDYLTGLPTRDNIVAENDEGLSAILNNALTRREDIPFMAVNFEAQLASLGKKKECLGKMISSIKEK</sequence>
<proteinExistence type="predicted"/>
<comment type="caution">
    <text evidence="1">The sequence shown here is derived from an EMBL/GenBank/DDBJ whole genome shotgun (WGS) entry which is preliminary data.</text>
</comment>
<dbReference type="Proteomes" id="UP000789702">
    <property type="component" value="Unassembled WGS sequence"/>
</dbReference>
<feature type="non-terminal residue" evidence="1">
    <location>
        <position position="86"/>
    </location>
</feature>
<organism evidence="1 2">
    <name type="scientific">Dentiscutata heterogama</name>
    <dbReference type="NCBI Taxonomy" id="1316150"/>
    <lineage>
        <taxon>Eukaryota</taxon>
        <taxon>Fungi</taxon>
        <taxon>Fungi incertae sedis</taxon>
        <taxon>Mucoromycota</taxon>
        <taxon>Glomeromycotina</taxon>
        <taxon>Glomeromycetes</taxon>
        <taxon>Diversisporales</taxon>
        <taxon>Gigasporaceae</taxon>
        <taxon>Dentiscutata</taxon>
    </lineage>
</organism>
<reference evidence="1" key="1">
    <citation type="submission" date="2021-06" db="EMBL/GenBank/DDBJ databases">
        <authorList>
            <person name="Kallberg Y."/>
            <person name="Tangrot J."/>
            <person name="Rosling A."/>
        </authorList>
    </citation>
    <scope>NUCLEOTIDE SEQUENCE</scope>
    <source>
        <strain evidence="1">IL203A</strain>
    </source>
</reference>
<keyword evidence="2" id="KW-1185">Reference proteome</keyword>
<protein>
    <submittedName>
        <fullName evidence="1">6812_t:CDS:1</fullName>
    </submittedName>
</protein>
<feature type="non-terminal residue" evidence="1">
    <location>
        <position position="1"/>
    </location>
</feature>
<accession>A0ACA9MUZ4</accession>
<dbReference type="EMBL" id="CAJVPU010011345">
    <property type="protein sequence ID" value="CAG8613734.1"/>
    <property type="molecule type" value="Genomic_DNA"/>
</dbReference>
<evidence type="ECO:0000313" key="2">
    <source>
        <dbReference type="Proteomes" id="UP000789702"/>
    </source>
</evidence>
<gene>
    <name evidence="1" type="ORF">DHETER_LOCUS7737</name>
</gene>
<name>A0ACA9MUZ4_9GLOM</name>